<proteinExistence type="predicted"/>
<keyword evidence="1" id="KW-0472">Membrane</keyword>
<organism evidence="2 3">
    <name type="scientific">Pleurodeles waltl</name>
    <name type="common">Iberian ribbed newt</name>
    <dbReference type="NCBI Taxonomy" id="8319"/>
    <lineage>
        <taxon>Eukaryota</taxon>
        <taxon>Metazoa</taxon>
        <taxon>Chordata</taxon>
        <taxon>Craniata</taxon>
        <taxon>Vertebrata</taxon>
        <taxon>Euteleostomi</taxon>
        <taxon>Amphibia</taxon>
        <taxon>Batrachia</taxon>
        <taxon>Caudata</taxon>
        <taxon>Salamandroidea</taxon>
        <taxon>Salamandridae</taxon>
        <taxon>Pleurodelinae</taxon>
        <taxon>Pleurodeles</taxon>
    </lineage>
</organism>
<name>A0AAV7T0F4_PLEWA</name>
<protein>
    <submittedName>
        <fullName evidence="2">Uncharacterized protein</fullName>
    </submittedName>
</protein>
<evidence type="ECO:0000256" key="1">
    <source>
        <dbReference type="SAM" id="Phobius"/>
    </source>
</evidence>
<comment type="caution">
    <text evidence="2">The sequence shown here is derived from an EMBL/GenBank/DDBJ whole genome shotgun (WGS) entry which is preliminary data.</text>
</comment>
<keyword evidence="1" id="KW-0812">Transmembrane</keyword>
<dbReference type="EMBL" id="JANPWB010000007">
    <property type="protein sequence ID" value="KAJ1169850.1"/>
    <property type="molecule type" value="Genomic_DNA"/>
</dbReference>
<evidence type="ECO:0000313" key="3">
    <source>
        <dbReference type="Proteomes" id="UP001066276"/>
    </source>
</evidence>
<sequence>MTRVPEPEFDPRLLVGLLCGSATVVLALKWVRRRRTVKKVQEAQGRREKSLRQMEDAVLRFQRQPQPTCFVHDSERLQAC</sequence>
<evidence type="ECO:0000313" key="2">
    <source>
        <dbReference type="EMBL" id="KAJ1169850.1"/>
    </source>
</evidence>
<dbReference type="AlphaFoldDB" id="A0AAV7T0F4"/>
<accession>A0AAV7T0F4</accession>
<dbReference type="Proteomes" id="UP001066276">
    <property type="component" value="Chromosome 4_1"/>
</dbReference>
<feature type="transmembrane region" description="Helical" evidence="1">
    <location>
        <begin position="12"/>
        <end position="31"/>
    </location>
</feature>
<keyword evidence="1" id="KW-1133">Transmembrane helix</keyword>
<gene>
    <name evidence="2" type="ORF">NDU88_001738</name>
</gene>
<reference evidence="2" key="1">
    <citation type="journal article" date="2022" name="bioRxiv">
        <title>Sequencing and chromosome-scale assembly of the giantPleurodeles waltlgenome.</title>
        <authorList>
            <person name="Brown T."/>
            <person name="Elewa A."/>
            <person name="Iarovenko S."/>
            <person name="Subramanian E."/>
            <person name="Araus A.J."/>
            <person name="Petzold A."/>
            <person name="Susuki M."/>
            <person name="Suzuki K.-i.T."/>
            <person name="Hayashi T."/>
            <person name="Toyoda A."/>
            <person name="Oliveira C."/>
            <person name="Osipova E."/>
            <person name="Leigh N.D."/>
            <person name="Simon A."/>
            <person name="Yun M.H."/>
        </authorList>
    </citation>
    <scope>NUCLEOTIDE SEQUENCE</scope>
    <source>
        <strain evidence="2">20211129_DDA</strain>
        <tissue evidence="2">Liver</tissue>
    </source>
</reference>
<keyword evidence="3" id="KW-1185">Reference proteome</keyword>